<reference evidence="5" key="1">
    <citation type="journal article" date="2015" name="Nature">
        <title>Complex archaea that bridge the gap between prokaryotes and eukaryotes.</title>
        <authorList>
            <person name="Spang A."/>
            <person name="Saw J.H."/>
            <person name="Jorgensen S.L."/>
            <person name="Zaremba-Niedzwiedzka K."/>
            <person name="Martijn J."/>
            <person name="Lind A.E."/>
            <person name="van Eijk R."/>
            <person name="Schleper C."/>
            <person name="Guy L."/>
            <person name="Ettema T.J."/>
        </authorList>
    </citation>
    <scope>NUCLEOTIDE SEQUENCE</scope>
</reference>
<dbReference type="PIRSF" id="PIRSF006113">
    <property type="entry name" value="PTP_synth"/>
    <property type="match status" value="1"/>
</dbReference>
<dbReference type="Pfam" id="PF01242">
    <property type="entry name" value="PTPS"/>
    <property type="match status" value="1"/>
</dbReference>
<organism evidence="5">
    <name type="scientific">marine sediment metagenome</name>
    <dbReference type="NCBI Taxonomy" id="412755"/>
    <lineage>
        <taxon>unclassified sequences</taxon>
        <taxon>metagenomes</taxon>
        <taxon>ecological metagenomes</taxon>
    </lineage>
</organism>
<sequence>MGQHLELEKTITFEAAHRLPFMPEEHKCRQFHGHTYRLTVTIRGEVGDDGIIYDFADLEEAMRIAVVDECDHNDLNSFLPNPTGESLVIWMRGAVQVRLPHRLRVVRLRLQEGDHNATIWTEDMGASQGESDG</sequence>
<proteinExistence type="predicted"/>
<dbReference type="GO" id="GO:0016829">
    <property type="term" value="F:lyase activity"/>
    <property type="evidence" value="ECO:0007669"/>
    <property type="project" value="UniProtKB-KW"/>
</dbReference>
<comment type="cofactor">
    <cofactor evidence="1">
        <name>Zn(2+)</name>
        <dbReference type="ChEBI" id="CHEBI:29105"/>
    </cofactor>
</comment>
<name>A0A0F9LQG2_9ZZZZ</name>
<accession>A0A0F9LQG2</accession>
<dbReference type="GO" id="GO:0046872">
    <property type="term" value="F:metal ion binding"/>
    <property type="evidence" value="ECO:0007669"/>
    <property type="project" value="UniProtKB-KW"/>
</dbReference>
<evidence type="ECO:0000313" key="5">
    <source>
        <dbReference type="EMBL" id="KKM54232.1"/>
    </source>
</evidence>
<dbReference type="InterPro" id="IPR007115">
    <property type="entry name" value="6-PTP_synth/QueD"/>
</dbReference>
<gene>
    <name evidence="5" type="ORF">LCGC14_1553620</name>
</gene>
<dbReference type="EMBL" id="LAZR01011907">
    <property type="protein sequence ID" value="KKM54232.1"/>
    <property type="molecule type" value="Genomic_DNA"/>
</dbReference>
<dbReference type="PANTHER" id="PTHR12589">
    <property type="entry name" value="PYRUVOYL TETRAHYDROBIOPTERIN SYNTHASE"/>
    <property type="match status" value="1"/>
</dbReference>
<keyword evidence="2" id="KW-0479">Metal-binding</keyword>
<keyword evidence="3" id="KW-0862">Zinc</keyword>
<evidence type="ECO:0000256" key="3">
    <source>
        <dbReference type="ARBA" id="ARBA00022833"/>
    </source>
</evidence>
<evidence type="ECO:0000256" key="1">
    <source>
        <dbReference type="ARBA" id="ARBA00001947"/>
    </source>
</evidence>
<evidence type="ECO:0000256" key="2">
    <source>
        <dbReference type="ARBA" id="ARBA00022723"/>
    </source>
</evidence>
<evidence type="ECO:0008006" key="6">
    <source>
        <dbReference type="Google" id="ProtNLM"/>
    </source>
</evidence>
<dbReference type="SUPFAM" id="SSF55620">
    <property type="entry name" value="Tetrahydrobiopterin biosynthesis enzymes-like"/>
    <property type="match status" value="1"/>
</dbReference>
<comment type="caution">
    <text evidence="5">The sequence shown here is derived from an EMBL/GenBank/DDBJ whole genome shotgun (WGS) entry which is preliminary data.</text>
</comment>
<dbReference type="AlphaFoldDB" id="A0A0F9LQG2"/>
<dbReference type="Gene3D" id="3.30.479.10">
    <property type="entry name" value="6-pyruvoyl tetrahydropterin synthase/QueD"/>
    <property type="match status" value="1"/>
</dbReference>
<protein>
    <recommendedName>
        <fullName evidence="6">6-carboxy-5,6,7,8-tetrahydropterin synthase</fullName>
    </recommendedName>
</protein>
<keyword evidence="4" id="KW-0456">Lyase</keyword>
<dbReference type="PANTHER" id="PTHR12589:SF7">
    <property type="entry name" value="6-PYRUVOYL TETRAHYDROBIOPTERIN SYNTHASE"/>
    <property type="match status" value="1"/>
</dbReference>
<dbReference type="InterPro" id="IPR038418">
    <property type="entry name" value="6-PTP_synth/QueD_sf"/>
</dbReference>
<evidence type="ECO:0000256" key="4">
    <source>
        <dbReference type="ARBA" id="ARBA00023239"/>
    </source>
</evidence>